<dbReference type="Proteomes" id="UP000015106">
    <property type="component" value="Chromosome 1"/>
</dbReference>
<reference evidence="2" key="3">
    <citation type="submission" date="2022-06" db="UniProtKB">
        <authorList>
            <consortium name="EnsemblPlants"/>
        </authorList>
    </citation>
    <scope>IDENTIFICATION</scope>
</reference>
<accession>A0A8R7K2Z3</accession>
<dbReference type="EnsemblPlants" id="TuG1812G0100003519.01.T03">
    <property type="protein sequence ID" value="TuG1812G0100003519.01.T03"/>
    <property type="gene ID" value="TuG1812G0100003519.01"/>
</dbReference>
<reference evidence="3" key="1">
    <citation type="journal article" date="2013" name="Nature">
        <title>Draft genome of the wheat A-genome progenitor Triticum urartu.</title>
        <authorList>
            <person name="Ling H.Q."/>
            <person name="Zhao S."/>
            <person name="Liu D."/>
            <person name="Wang J."/>
            <person name="Sun H."/>
            <person name="Zhang C."/>
            <person name="Fan H."/>
            <person name="Li D."/>
            <person name="Dong L."/>
            <person name="Tao Y."/>
            <person name="Gao C."/>
            <person name="Wu H."/>
            <person name="Li Y."/>
            <person name="Cui Y."/>
            <person name="Guo X."/>
            <person name="Zheng S."/>
            <person name="Wang B."/>
            <person name="Yu K."/>
            <person name="Liang Q."/>
            <person name="Yang W."/>
            <person name="Lou X."/>
            <person name="Chen J."/>
            <person name="Feng M."/>
            <person name="Jian J."/>
            <person name="Zhang X."/>
            <person name="Luo G."/>
            <person name="Jiang Y."/>
            <person name="Liu J."/>
            <person name="Wang Z."/>
            <person name="Sha Y."/>
            <person name="Zhang B."/>
            <person name="Wu H."/>
            <person name="Tang D."/>
            <person name="Shen Q."/>
            <person name="Xue P."/>
            <person name="Zou S."/>
            <person name="Wang X."/>
            <person name="Liu X."/>
            <person name="Wang F."/>
            <person name="Yang Y."/>
            <person name="An X."/>
            <person name="Dong Z."/>
            <person name="Zhang K."/>
            <person name="Zhang X."/>
            <person name="Luo M.C."/>
            <person name="Dvorak J."/>
            <person name="Tong Y."/>
            <person name="Wang J."/>
            <person name="Yang H."/>
            <person name="Li Z."/>
            <person name="Wang D."/>
            <person name="Zhang A."/>
            <person name="Wang J."/>
        </authorList>
    </citation>
    <scope>NUCLEOTIDE SEQUENCE</scope>
    <source>
        <strain evidence="3">cv. G1812</strain>
    </source>
</reference>
<keyword evidence="3" id="KW-1185">Reference proteome</keyword>
<organism evidence="2 3">
    <name type="scientific">Triticum urartu</name>
    <name type="common">Red wild einkorn</name>
    <name type="synonym">Crithodium urartu</name>
    <dbReference type="NCBI Taxonomy" id="4572"/>
    <lineage>
        <taxon>Eukaryota</taxon>
        <taxon>Viridiplantae</taxon>
        <taxon>Streptophyta</taxon>
        <taxon>Embryophyta</taxon>
        <taxon>Tracheophyta</taxon>
        <taxon>Spermatophyta</taxon>
        <taxon>Magnoliopsida</taxon>
        <taxon>Liliopsida</taxon>
        <taxon>Poales</taxon>
        <taxon>Poaceae</taxon>
        <taxon>BOP clade</taxon>
        <taxon>Pooideae</taxon>
        <taxon>Triticodae</taxon>
        <taxon>Triticeae</taxon>
        <taxon>Triticinae</taxon>
        <taxon>Triticum</taxon>
    </lineage>
</organism>
<name>A0A8R7K2Z3_TRIUA</name>
<keyword evidence="1" id="KW-0812">Transmembrane</keyword>
<proteinExistence type="predicted"/>
<dbReference type="AlphaFoldDB" id="A0A8R7K2Z3"/>
<keyword evidence="1" id="KW-1133">Transmembrane helix</keyword>
<reference evidence="2" key="2">
    <citation type="submission" date="2018-03" db="EMBL/GenBank/DDBJ databases">
        <title>The Triticum urartu genome reveals the dynamic nature of wheat genome evolution.</title>
        <authorList>
            <person name="Ling H."/>
            <person name="Ma B."/>
            <person name="Shi X."/>
            <person name="Liu H."/>
            <person name="Dong L."/>
            <person name="Sun H."/>
            <person name="Cao Y."/>
            <person name="Gao Q."/>
            <person name="Zheng S."/>
            <person name="Li Y."/>
            <person name="Yu Y."/>
            <person name="Du H."/>
            <person name="Qi M."/>
            <person name="Li Y."/>
            <person name="Yu H."/>
            <person name="Cui Y."/>
            <person name="Wang N."/>
            <person name="Chen C."/>
            <person name="Wu H."/>
            <person name="Zhao Y."/>
            <person name="Zhang J."/>
            <person name="Li Y."/>
            <person name="Zhou W."/>
            <person name="Zhang B."/>
            <person name="Hu W."/>
            <person name="Eijk M."/>
            <person name="Tang J."/>
            <person name="Witsenboer H."/>
            <person name="Zhao S."/>
            <person name="Li Z."/>
            <person name="Zhang A."/>
            <person name="Wang D."/>
            <person name="Liang C."/>
        </authorList>
    </citation>
    <scope>NUCLEOTIDE SEQUENCE [LARGE SCALE GENOMIC DNA]</scope>
    <source>
        <strain evidence="2">cv. G1812</strain>
    </source>
</reference>
<evidence type="ECO:0000313" key="3">
    <source>
        <dbReference type="Proteomes" id="UP000015106"/>
    </source>
</evidence>
<evidence type="ECO:0000313" key="2">
    <source>
        <dbReference type="EnsemblPlants" id="TuG1812G0100003519.01.T03"/>
    </source>
</evidence>
<evidence type="ECO:0000256" key="1">
    <source>
        <dbReference type="SAM" id="Phobius"/>
    </source>
</evidence>
<feature type="transmembrane region" description="Helical" evidence="1">
    <location>
        <begin position="23"/>
        <end position="43"/>
    </location>
</feature>
<protein>
    <submittedName>
        <fullName evidence="2">Uncharacterized protein</fullName>
    </submittedName>
</protein>
<gene>
    <name evidence="2" type="primary">LOC125522757</name>
</gene>
<dbReference type="Gramene" id="TuG1812G0100003519.01.T03">
    <property type="protein sequence ID" value="TuG1812G0100003519.01.T03"/>
    <property type="gene ID" value="TuG1812G0100003519.01"/>
</dbReference>
<keyword evidence="1" id="KW-0472">Membrane</keyword>
<sequence>MYHGGPGMSPAAAGGRGGTARKVAPWILACGFLLCSSVLFLVIRKYVRSSPRSHPGESSQSQSSARLYFLWFSFFSLQTHLQFL</sequence>